<protein>
    <submittedName>
        <fullName evidence="1">Uncharacterized protein</fullName>
    </submittedName>
</protein>
<dbReference type="Proteomes" id="UP000245977">
    <property type="component" value="Plasmid p1_010030"/>
</dbReference>
<keyword evidence="1" id="KW-0614">Plasmid</keyword>
<geneLocation type="plasmid" evidence="1 2">
    <name>p1_010030</name>
</geneLocation>
<sequence length="130" mass="15414">MDLQKERKAFLKHWYENNLPFDDEDKFQKPAWDAWLAAKTQAIPEGFVLACKLSANYLFNQVPELGFKDQDEKNTVLYHLNYMASEFKESAKEFVKKDHEKQIAFKKEDGEWNSSFFDSISDDFRCNNIE</sequence>
<name>A0A2S2F805_9GAMM</name>
<proteinExistence type="predicted"/>
<dbReference type="STRING" id="1871111.GCA_001704615_00855"/>
<dbReference type="EMBL" id="CP029389">
    <property type="protein sequence ID" value="AWL27104.1"/>
    <property type="molecule type" value="Genomic_DNA"/>
</dbReference>
<accession>A0A2S2F805</accession>
<reference evidence="1" key="1">
    <citation type="submission" date="2019-08" db="EMBL/GenBank/DDBJ databases">
        <title>The complete genome of Acinetobacter defluvii strain WCHAD010030.</title>
        <authorList>
            <person name="Hu Y."/>
            <person name="Qin J."/>
            <person name="Feng Y."/>
            <person name="Zong Z."/>
        </authorList>
    </citation>
    <scope>NUCLEOTIDE SEQUENCE</scope>
    <source>
        <strain evidence="1">WCHA30</strain>
        <plasmid evidence="1">p1_010030</plasmid>
    </source>
</reference>
<evidence type="ECO:0000313" key="2">
    <source>
        <dbReference type="Proteomes" id="UP000245977"/>
    </source>
</evidence>
<dbReference type="RefSeq" id="WP_065994739.1">
    <property type="nucleotide sequence ID" value="NZ_CP029389.2"/>
</dbReference>
<dbReference type="AlphaFoldDB" id="A0A2S2F805"/>
<dbReference type="OrthoDB" id="6713458at2"/>
<organism evidence="1 2">
    <name type="scientific">Acinetobacter defluvii</name>
    <dbReference type="NCBI Taxonomy" id="1871111"/>
    <lineage>
        <taxon>Bacteria</taxon>
        <taxon>Pseudomonadati</taxon>
        <taxon>Pseudomonadota</taxon>
        <taxon>Gammaproteobacteria</taxon>
        <taxon>Moraxellales</taxon>
        <taxon>Moraxellaceae</taxon>
        <taxon>Acinetobacter</taxon>
    </lineage>
</organism>
<evidence type="ECO:0000313" key="1">
    <source>
        <dbReference type="EMBL" id="AWL27104.1"/>
    </source>
</evidence>
<dbReference type="KEGG" id="adv:DJ533_00015"/>
<gene>
    <name evidence="1" type="ORF">DJ533_00015</name>
</gene>
<keyword evidence="2" id="KW-1185">Reference proteome</keyword>